<gene>
    <name evidence="1" type="ORF">PHMEG_00011657</name>
</gene>
<protein>
    <submittedName>
        <fullName evidence="1">Uncharacterized protein</fullName>
    </submittedName>
</protein>
<keyword evidence="2" id="KW-1185">Reference proteome</keyword>
<dbReference type="Proteomes" id="UP000198211">
    <property type="component" value="Unassembled WGS sequence"/>
</dbReference>
<dbReference type="OrthoDB" id="127910at2759"/>
<evidence type="ECO:0000313" key="2">
    <source>
        <dbReference type="Proteomes" id="UP000198211"/>
    </source>
</evidence>
<dbReference type="AlphaFoldDB" id="A0A225WAN2"/>
<name>A0A225WAN2_9STRA</name>
<accession>A0A225WAN2</accession>
<reference evidence="2" key="1">
    <citation type="submission" date="2017-03" db="EMBL/GenBank/DDBJ databases">
        <title>Phytopthora megakarya and P. palmivora, two closely related causual agents of cacao black pod achieved similar genome size and gene model numbers by different mechanisms.</title>
        <authorList>
            <person name="Ali S."/>
            <person name="Shao J."/>
            <person name="Larry D.J."/>
            <person name="Kronmiller B."/>
            <person name="Shen D."/>
            <person name="Strem M.D."/>
            <person name="Melnick R.L."/>
            <person name="Guiltinan M.J."/>
            <person name="Tyler B.M."/>
            <person name="Meinhardt L.W."/>
            <person name="Bailey B.A."/>
        </authorList>
    </citation>
    <scope>NUCLEOTIDE SEQUENCE [LARGE SCALE GENOMIC DNA]</scope>
    <source>
        <strain evidence="2">zdho120</strain>
    </source>
</reference>
<evidence type="ECO:0000313" key="1">
    <source>
        <dbReference type="EMBL" id="OWZ14796.1"/>
    </source>
</evidence>
<proteinExistence type="predicted"/>
<dbReference type="EMBL" id="NBNE01001258">
    <property type="protein sequence ID" value="OWZ14796.1"/>
    <property type="molecule type" value="Genomic_DNA"/>
</dbReference>
<comment type="caution">
    <text evidence="1">The sequence shown here is derived from an EMBL/GenBank/DDBJ whole genome shotgun (WGS) entry which is preliminary data.</text>
</comment>
<sequence length="157" mass="18052">MACKSEQELRPVLLTPTDWNCNKNKVNTQLLQELGYNVCLTLHSIPGSTNIRYMFLARTAQWQLQNGTRKLGFSMTVTDSKANQRMRHVIEEQETIKWLTEGWAYFTITEVDGNAIDVVYEHCVGCESQIHAENFFIQLAEFVCCWEQAVSPNLLCN</sequence>
<organism evidence="1 2">
    <name type="scientific">Phytophthora megakarya</name>
    <dbReference type="NCBI Taxonomy" id="4795"/>
    <lineage>
        <taxon>Eukaryota</taxon>
        <taxon>Sar</taxon>
        <taxon>Stramenopiles</taxon>
        <taxon>Oomycota</taxon>
        <taxon>Peronosporomycetes</taxon>
        <taxon>Peronosporales</taxon>
        <taxon>Peronosporaceae</taxon>
        <taxon>Phytophthora</taxon>
    </lineage>
</organism>